<dbReference type="Gene3D" id="3.30.70.240">
    <property type="match status" value="1"/>
</dbReference>
<reference evidence="2 3" key="1">
    <citation type="submission" date="2024-03" db="EMBL/GenBank/DDBJ databases">
        <title>Natural products discovery in diverse microorganisms through a two-stage MS feature dereplication strategy.</title>
        <authorList>
            <person name="Zhang R."/>
        </authorList>
    </citation>
    <scope>NUCLEOTIDE SEQUENCE [LARGE SCALE GENOMIC DNA]</scope>
    <source>
        <strain evidence="2 3">18930</strain>
    </source>
</reference>
<evidence type="ECO:0000313" key="2">
    <source>
        <dbReference type="EMBL" id="WXG67120.1"/>
    </source>
</evidence>
<dbReference type="RefSeq" id="WP_338886544.1">
    <property type="nucleotide sequence ID" value="NZ_CP147846.1"/>
</dbReference>
<accession>A0ABZ2PDR4</accession>
<dbReference type="EMBL" id="CP147846">
    <property type="protein sequence ID" value="WXG67120.1"/>
    <property type="molecule type" value="Genomic_DNA"/>
</dbReference>
<dbReference type="Pfam" id="PF09707">
    <property type="entry name" value="Cas_Cas2CT1978"/>
    <property type="match status" value="1"/>
</dbReference>
<dbReference type="InterPro" id="IPR010152">
    <property type="entry name" value="CRISPR-assoc_prot_Cas2_sub"/>
</dbReference>
<protein>
    <submittedName>
        <fullName evidence="2">Type I-E CRISPR-associated endoribonuclease Cas2e</fullName>
    </submittedName>
</protein>
<keyword evidence="3" id="KW-1185">Reference proteome</keyword>
<organism evidence="2 3">
    <name type="scientific">Rhodococcus sovatensis</name>
    <dbReference type="NCBI Taxonomy" id="1805840"/>
    <lineage>
        <taxon>Bacteria</taxon>
        <taxon>Bacillati</taxon>
        <taxon>Actinomycetota</taxon>
        <taxon>Actinomycetes</taxon>
        <taxon>Mycobacteriales</taxon>
        <taxon>Nocardiaceae</taxon>
        <taxon>Rhodococcus</taxon>
    </lineage>
</organism>
<name>A0ABZ2PDR4_9NOCA</name>
<evidence type="ECO:0000313" key="3">
    <source>
        <dbReference type="Proteomes" id="UP001432000"/>
    </source>
</evidence>
<proteinExistence type="predicted"/>
<feature type="region of interest" description="Disordered" evidence="1">
    <location>
        <begin position="91"/>
        <end position="123"/>
    </location>
</feature>
<evidence type="ECO:0000256" key="1">
    <source>
        <dbReference type="SAM" id="MobiDB-lite"/>
    </source>
</evidence>
<sequence>MVILIVTACPAGLRGHLTRWLLEISPGVFVGVLSRRVRELLWQRCIELVKDGRAIMVFPARNEQRLDFLVHRHEWEPVDIDGVSLVRRPHTGESLDSAAKPRAGWSKASRYRKARARQNRPDA</sequence>
<dbReference type="NCBIfam" id="TIGR01873">
    <property type="entry name" value="cas_CT1978"/>
    <property type="match status" value="1"/>
</dbReference>
<gene>
    <name evidence="2" type="primary">cas2e</name>
    <name evidence="2" type="ORF">WDS16_17910</name>
</gene>
<dbReference type="CDD" id="cd09755">
    <property type="entry name" value="Cas2_I-E"/>
    <property type="match status" value="1"/>
</dbReference>
<dbReference type="Proteomes" id="UP001432000">
    <property type="component" value="Chromosome"/>
</dbReference>
<feature type="compositionally biased region" description="Basic residues" evidence="1">
    <location>
        <begin position="109"/>
        <end position="123"/>
    </location>
</feature>